<feature type="transmembrane region" description="Helical" evidence="1">
    <location>
        <begin position="115"/>
        <end position="131"/>
    </location>
</feature>
<evidence type="ECO:0000313" key="3">
    <source>
        <dbReference type="Proteomes" id="UP000219546"/>
    </source>
</evidence>
<keyword evidence="3" id="KW-1185">Reference proteome</keyword>
<reference evidence="2 3" key="1">
    <citation type="submission" date="2017-08" db="EMBL/GenBank/DDBJ databases">
        <authorList>
            <person name="de Groot N.N."/>
        </authorList>
    </citation>
    <scope>NUCLEOTIDE SEQUENCE [LARGE SCALE GENOMIC DNA]</scope>
    <source>
        <strain evidence="2 3">JC228</strain>
    </source>
</reference>
<name>A0A285D549_9BACI</name>
<protein>
    <submittedName>
        <fullName evidence="2">Uncharacterized protein</fullName>
    </submittedName>
</protein>
<feature type="transmembrane region" description="Helical" evidence="1">
    <location>
        <begin position="88"/>
        <end position="109"/>
    </location>
</feature>
<keyword evidence="1" id="KW-0812">Transmembrane</keyword>
<organism evidence="2 3">
    <name type="scientific">Bacillus oleivorans</name>
    <dbReference type="NCBI Taxonomy" id="1448271"/>
    <lineage>
        <taxon>Bacteria</taxon>
        <taxon>Bacillati</taxon>
        <taxon>Bacillota</taxon>
        <taxon>Bacilli</taxon>
        <taxon>Bacillales</taxon>
        <taxon>Bacillaceae</taxon>
        <taxon>Bacillus</taxon>
    </lineage>
</organism>
<proteinExistence type="predicted"/>
<accession>A0A285D549</accession>
<feature type="transmembrane region" description="Helical" evidence="1">
    <location>
        <begin position="218"/>
        <end position="238"/>
    </location>
</feature>
<feature type="transmembrane region" description="Helical" evidence="1">
    <location>
        <begin position="186"/>
        <end position="206"/>
    </location>
</feature>
<dbReference type="Proteomes" id="UP000219546">
    <property type="component" value="Unassembled WGS sequence"/>
</dbReference>
<sequence>MELSKHETFEEFDVYLKKLLEKLHLDQDEKMELEEEWKQHLMDHYQALLQQQMDREAAIQAAIEQFGEIAMLQNEINQTYPNAKKNHLINTAIIACICLIASILGPIILIGARPYFPIAAVMMAYVIHSFIINKQKNVVFSLFCILASYICFWQLAAQIKQESFNFEFVLNQLFSLEWSRLTGSNGLFEIVTIHMMWYVLLLVQLLSSKRYQPLGKRITQASFQYWAMIIVGIFLARLQSSAEIGVIFLNIFMLYGFLQQIISVQFLSIWKEKVFRLVNYRVRN</sequence>
<dbReference type="EMBL" id="OAOP01000010">
    <property type="protein sequence ID" value="SNX74889.1"/>
    <property type="molecule type" value="Genomic_DNA"/>
</dbReference>
<feature type="transmembrane region" description="Helical" evidence="1">
    <location>
        <begin position="138"/>
        <end position="156"/>
    </location>
</feature>
<evidence type="ECO:0000313" key="2">
    <source>
        <dbReference type="EMBL" id="SNX74889.1"/>
    </source>
</evidence>
<keyword evidence="1" id="KW-1133">Transmembrane helix</keyword>
<evidence type="ECO:0000256" key="1">
    <source>
        <dbReference type="SAM" id="Phobius"/>
    </source>
</evidence>
<dbReference type="InterPro" id="IPR047928">
    <property type="entry name" value="Perm_prefix_1"/>
</dbReference>
<feature type="transmembrane region" description="Helical" evidence="1">
    <location>
        <begin position="244"/>
        <end position="267"/>
    </location>
</feature>
<gene>
    <name evidence="2" type="ORF">SAMN05877753_110139</name>
</gene>
<dbReference type="AlphaFoldDB" id="A0A285D549"/>
<dbReference type="NCBIfam" id="NF038403">
    <property type="entry name" value="perm_prefix_1"/>
    <property type="match status" value="1"/>
</dbReference>
<keyword evidence="1" id="KW-0472">Membrane</keyword>